<dbReference type="PANTHER" id="PTHR47331">
    <property type="entry name" value="PHD-TYPE DOMAIN-CONTAINING PROTEIN"/>
    <property type="match status" value="1"/>
</dbReference>
<organism evidence="1 2">
    <name type="scientific">Pseudolycoriella hygida</name>
    <dbReference type="NCBI Taxonomy" id="35572"/>
    <lineage>
        <taxon>Eukaryota</taxon>
        <taxon>Metazoa</taxon>
        <taxon>Ecdysozoa</taxon>
        <taxon>Arthropoda</taxon>
        <taxon>Hexapoda</taxon>
        <taxon>Insecta</taxon>
        <taxon>Pterygota</taxon>
        <taxon>Neoptera</taxon>
        <taxon>Endopterygota</taxon>
        <taxon>Diptera</taxon>
        <taxon>Nematocera</taxon>
        <taxon>Sciaroidea</taxon>
        <taxon>Sciaridae</taxon>
        <taxon>Pseudolycoriella</taxon>
    </lineage>
</organism>
<reference evidence="1" key="1">
    <citation type="submission" date="2022-07" db="EMBL/GenBank/DDBJ databases">
        <authorList>
            <person name="Trinca V."/>
            <person name="Uliana J.V.C."/>
            <person name="Torres T.T."/>
            <person name="Ward R.J."/>
            <person name="Monesi N."/>
        </authorList>
    </citation>
    <scope>NUCLEOTIDE SEQUENCE</scope>
    <source>
        <strain evidence="1">HSMRA1968</strain>
        <tissue evidence="1">Whole embryos</tissue>
    </source>
</reference>
<dbReference type="AlphaFoldDB" id="A0A9Q0S963"/>
<protein>
    <submittedName>
        <fullName evidence="1">Uncharacterized protein</fullName>
    </submittedName>
</protein>
<dbReference type="InterPro" id="IPR005312">
    <property type="entry name" value="DUF1759"/>
</dbReference>
<feature type="non-terminal residue" evidence="1">
    <location>
        <position position="1"/>
    </location>
</feature>
<keyword evidence="2" id="KW-1185">Reference proteome</keyword>
<accession>A0A9Q0S963</accession>
<sequence>MVFDAEKLEDILFECVQSRNVHQFQFILDELKVNPNKKLKCFGGLSTFEKVLLMTNMKKFIEICIYNGSDFYKNIQLQDQMAHSTYIVDPNSPLEALPSSRRGLTGGDSLELELPINDALNDRRAMSISTDTTTVKVGPPTSRHQAVYTNSMFSGDEGSQWTLNEVMQPTSTANRHQVDVHVSSATAMSTIKTNTSGITAATSDAPVAVPALTQSQIAARHVVPRKLPLFFGDIEKFPSFLRAYETSTSLCGFSNGENLTRLNESLKGSAYEFVEQQLLYPDDVPQVIETLKVIFGRPEYVIDKLLEKISKQPPPQAEDLSSLVKYSMNVQNICGTIKAANATEHLNNPSLMKALVDKLPPSIQLNWACHKQNVPDVNLYTLGMWLRELAKLACSVSGPPKIKNQKKFEK</sequence>
<gene>
    <name evidence="1" type="ORF">Bhyg_03053</name>
</gene>
<proteinExistence type="predicted"/>
<evidence type="ECO:0000313" key="1">
    <source>
        <dbReference type="EMBL" id="KAJ6647830.1"/>
    </source>
</evidence>
<dbReference type="Pfam" id="PF03564">
    <property type="entry name" value="DUF1759"/>
    <property type="match status" value="1"/>
</dbReference>
<name>A0A9Q0S963_9DIPT</name>
<dbReference type="EMBL" id="WJQU01000001">
    <property type="protein sequence ID" value="KAJ6647830.1"/>
    <property type="molecule type" value="Genomic_DNA"/>
</dbReference>
<dbReference type="Proteomes" id="UP001151699">
    <property type="component" value="Chromosome A"/>
</dbReference>
<evidence type="ECO:0000313" key="2">
    <source>
        <dbReference type="Proteomes" id="UP001151699"/>
    </source>
</evidence>
<comment type="caution">
    <text evidence="1">The sequence shown here is derived from an EMBL/GenBank/DDBJ whole genome shotgun (WGS) entry which is preliminary data.</text>
</comment>
<dbReference type="OrthoDB" id="7765073at2759"/>